<dbReference type="eggNOG" id="COG0784">
    <property type="taxonomic scope" value="Bacteria"/>
</dbReference>
<dbReference type="PROSITE" id="PS50109">
    <property type="entry name" value="HIS_KIN"/>
    <property type="match status" value="1"/>
</dbReference>
<feature type="modified residue" description="4-aspartylphosphate" evidence="6">
    <location>
        <position position="613"/>
    </location>
</feature>
<feature type="domain" description="Response regulatory" evidence="10">
    <location>
        <begin position="564"/>
        <end position="683"/>
    </location>
</feature>
<dbReference type="Pfam" id="PF02518">
    <property type="entry name" value="HATPase_c"/>
    <property type="match status" value="1"/>
</dbReference>
<accession>A9IDF7</accession>
<evidence type="ECO:0000256" key="3">
    <source>
        <dbReference type="ARBA" id="ARBA00022553"/>
    </source>
</evidence>
<dbReference type="Pfam" id="PF00512">
    <property type="entry name" value="HisKA"/>
    <property type="match status" value="1"/>
</dbReference>
<dbReference type="PANTHER" id="PTHR43047">
    <property type="entry name" value="TWO-COMPONENT HISTIDINE PROTEIN KINASE"/>
    <property type="match status" value="1"/>
</dbReference>
<evidence type="ECO:0000313" key="12">
    <source>
        <dbReference type="Proteomes" id="UP000001225"/>
    </source>
</evidence>
<dbReference type="eggNOG" id="COG2205">
    <property type="taxonomic scope" value="Bacteria"/>
</dbReference>
<dbReference type="SUPFAM" id="SSF55874">
    <property type="entry name" value="ATPase domain of HSP90 chaperone/DNA topoisomerase II/histidine kinase"/>
    <property type="match status" value="1"/>
</dbReference>
<evidence type="ECO:0000256" key="2">
    <source>
        <dbReference type="ARBA" id="ARBA00012438"/>
    </source>
</evidence>
<dbReference type="CDD" id="cd17546">
    <property type="entry name" value="REC_hyHK_CKI1_RcsC-like"/>
    <property type="match status" value="1"/>
</dbReference>
<dbReference type="Proteomes" id="UP000001225">
    <property type="component" value="Chromosome"/>
</dbReference>
<keyword evidence="8" id="KW-1133">Transmembrane helix</keyword>
<evidence type="ECO:0000256" key="6">
    <source>
        <dbReference type="PROSITE-ProRule" id="PRU00169"/>
    </source>
</evidence>
<sequence>MAARPRASSVSFARQRGNPSGFSCLRFTPELPRNGLPGARPDVPYPPWDHFHRVEPSMSATHPEAAWVAALLLFAPIAMGTVAFLFLDRHHLRSERDTLQSREQYTRRAIESITDTGRVALFLLRQDTRGQRSFFHVMGRTERFIGCPAEHITADANNWLRRLPDADRATLEQSIARSLAESRPIRVDLQVRRSGGSAWVRLGTGVPDRRPDQSVIWAGYWADTTPEHEQARILAQAKHDAEASAEAKARFLAAMSHEIRTPLATIIGALDLMRETGLQTGQRQHYQLADDAARLLMEIIGDILDFSRLESGYAEAEAVPFDLRDVLGQVLRVFELLARRKGIALTLDVAPGVAHTLMGDPTRIQQIVLNLVGNAVKFTEQGGIHVSACLEAAPRTGAQDDGQHEGQDCALDMTARADARASALPEVQHIALTVADTGVGIPESVHSQLFQAFTQADISTARRYGGSGLGLAICHRLAGLLGGSIRLLHSAPGQGSAFQVSLPLPVAHASATVNAITGTIDASASASASADASVNSDIDSGPDAGADQAARLAARPASGAQTARVLAVDDHEPYRIILRQLMLRAGLNCDTVADAEQALEALRQHDYAMLFTDCQMPGIDGCELARRVRQQEAQAQRPRLPIVGVTADCSTQQMQRCRASGMDDYLAKPVAFIDLQKCINKWIN</sequence>
<dbReference type="InterPro" id="IPR003661">
    <property type="entry name" value="HisK_dim/P_dom"/>
</dbReference>
<keyword evidence="12" id="KW-1185">Reference proteome</keyword>
<dbReference type="SMART" id="SM00448">
    <property type="entry name" value="REC"/>
    <property type="match status" value="1"/>
</dbReference>
<keyword evidence="8" id="KW-0812">Transmembrane</keyword>
<organism evidence="11 12">
    <name type="scientific">Bordetella petrii (strain ATCC BAA-461 / DSM 12804 / CCUG 43448 / CIP 107267 / Se-1111R)</name>
    <dbReference type="NCBI Taxonomy" id="340100"/>
    <lineage>
        <taxon>Bacteria</taxon>
        <taxon>Pseudomonadati</taxon>
        <taxon>Pseudomonadota</taxon>
        <taxon>Betaproteobacteria</taxon>
        <taxon>Burkholderiales</taxon>
        <taxon>Alcaligenaceae</taxon>
        <taxon>Bordetella</taxon>
    </lineage>
</organism>
<dbReference type="SUPFAM" id="SSF52172">
    <property type="entry name" value="CheY-like"/>
    <property type="match status" value="1"/>
</dbReference>
<evidence type="ECO:0000256" key="1">
    <source>
        <dbReference type="ARBA" id="ARBA00000085"/>
    </source>
</evidence>
<dbReference type="SMART" id="SM00388">
    <property type="entry name" value="HisKA"/>
    <property type="match status" value="1"/>
</dbReference>
<dbReference type="InterPro" id="IPR011006">
    <property type="entry name" value="CheY-like_superfamily"/>
</dbReference>
<evidence type="ECO:0000256" key="8">
    <source>
        <dbReference type="SAM" id="Phobius"/>
    </source>
</evidence>
<dbReference type="PRINTS" id="PR00344">
    <property type="entry name" value="BCTRLSENSOR"/>
</dbReference>
<evidence type="ECO:0000259" key="9">
    <source>
        <dbReference type="PROSITE" id="PS50109"/>
    </source>
</evidence>
<dbReference type="CDD" id="cd16922">
    <property type="entry name" value="HATPase_EvgS-ArcB-TorS-like"/>
    <property type="match status" value="1"/>
</dbReference>
<dbReference type="GO" id="GO:0000155">
    <property type="term" value="F:phosphorelay sensor kinase activity"/>
    <property type="evidence" value="ECO:0007669"/>
    <property type="project" value="InterPro"/>
</dbReference>
<proteinExistence type="predicted"/>
<evidence type="ECO:0000313" key="11">
    <source>
        <dbReference type="EMBL" id="CAP44823.1"/>
    </source>
</evidence>
<keyword evidence="5" id="KW-0418">Kinase</keyword>
<dbReference type="Pfam" id="PF00072">
    <property type="entry name" value="Response_reg"/>
    <property type="match status" value="1"/>
</dbReference>
<dbReference type="InterPro" id="IPR004358">
    <property type="entry name" value="Sig_transdc_His_kin-like_C"/>
</dbReference>
<evidence type="ECO:0000256" key="5">
    <source>
        <dbReference type="ARBA" id="ARBA00022777"/>
    </source>
</evidence>
<dbReference type="Gene3D" id="3.30.450.20">
    <property type="entry name" value="PAS domain"/>
    <property type="match status" value="1"/>
</dbReference>
<dbReference type="PROSITE" id="PS50110">
    <property type="entry name" value="RESPONSE_REGULATORY"/>
    <property type="match status" value="1"/>
</dbReference>
<dbReference type="InterPro" id="IPR036097">
    <property type="entry name" value="HisK_dim/P_sf"/>
</dbReference>
<protein>
    <recommendedName>
        <fullName evidence="2">histidine kinase</fullName>
        <ecNumber evidence="2">2.7.13.3</ecNumber>
    </recommendedName>
</protein>
<dbReference type="STRING" id="94624.Bpet4472"/>
<dbReference type="EC" id="2.7.13.3" evidence="2"/>
<dbReference type="KEGG" id="bpt:Bpet4472"/>
<dbReference type="InterPro" id="IPR003594">
    <property type="entry name" value="HATPase_dom"/>
</dbReference>
<dbReference type="SMART" id="SM00387">
    <property type="entry name" value="HATPase_c"/>
    <property type="match status" value="1"/>
</dbReference>
<dbReference type="AlphaFoldDB" id="A9IDF7"/>
<evidence type="ECO:0000259" key="10">
    <source>
        <dbReference type="PROSITE" id="PS50110"/>
    </source>
</evidence>
<name>A9IDF7_BORPD</name>
<keyword evidence="4 11" id="KW-0808">Transferase</keyword>
<dbReference type="InterPro" id="IPR036890">
    <property type="entry name" value="HATPase_C_sf"/>
</dbReference>
<keyword evidence="8" id="KW-0472">Membrane</keyword>
<dbReference type="EMBL" id="AM902716">
    <property type="protein sequence ID" value="CAP44823.1"/>
    <property type="molecule type" value="Genomic_DNA"/>
</dbReference>
<dbReference type="CDD" id="cd00082">
    <property type="entry name" value="HisKA"/>
    <property type="match status" value="1"/>
</dbReference>
<gene>
    <name evidence="11" type="primary">bvgS2</name>
    <name evidence="11" type="ordered locus">Bpet4472</name>
</gene>
<dbReference type="InterPro" id="IPR005467">
    <property type="entry name" value="His_kinase_dom"/>
</dbReference>
<feature type="domain" description="Histidine kinase" evidence="9">
    <location>
        <begin position="254"/>
        <end position="506"/>
    </location>
</feature>
<evidence type="ECO:0000256" key="7">
    <source>
        <dbReference type="SAM" id="MobiDB-lite"/>
    </source>
</evidence>
<dbReference type="Gene3D" id="1.10.287.130">
    <property type="match status" value="1"/>
</dbReference>
<dbReference type="Gene3D" id="3.30.565.10">
    <property type="entry name" value="Histidine kinase-like ATPase, C-terminal domain"/>
    <property type="match status" value="1"/>
</dbReference>
<feature type="transmembrane region" description="Helical" evidence="8">
    <location>
        <begin position="65"/>
        <end position="87"/>
    </location>
</feature>
<dbReference type="Gene3D" id="3.40.50.2300">
    <property type="match status" value="1"/>
</dbReference>
<feature type="region of interest" description="Disordered" evidence="7">
    <location>
        <begin position="532"/>
        <end position="555"/>
    </location>
</feature>
<keyword evidence="3 6" id="KW-0597">Phosphoprotein</keyword>
<comment type="catalytic activity">
    <reaction evidence="1">
        <text>ATP + protein L-histidine = ADP + protein N-phospho-L-histidine.</text>
        <dbReference type="EC" id="2.7.13.3"/>
    </reaction>
</comment>
<dbReference type="SUPFAM" id="SSF47384">
    <property type="entry name" value="Homodimeric domain of signal transducing histidine kinase"/>
    <property type="match status" value="1"/>
</dbReference>
<dbReference type="InterPro" id="IPR001789">
    <property type="entry name" value="Sig_transdc_resp-reg_receiver"/>
</dbReference>
<reference evidence="11 12" key="1">
    <citation type="journal article" date="2008" name="BMC Genomics">
        <title>The missing link: Bordetella petrii is endowed with both the metabolic versatility of environmental bacteria and virulence traits of pathogenic Bordetellae.</title>
        <authorList>
            <person name="Gross R."/>
            <person name="Guzman C.A."/>
            <person name="Sebaihia M."/>
            <person name="Martins Dos Santos V.A."/>
            <person name="Pieper D.H."/>
            <person name="Koebnik R."/>
            <person name="Lechner M."/>
            <person name="Bartels D."/>
            <person name="Buhrmester J."/>
            <person name="Choudhuri J.V."/>
            <person name="Ebensen T."/>
            <person name="Gaigalat L."/>
            <person name="Herrmann S."/>
            <person name="Khachane A.N."/>
            <person name="Larisch C."/>
            <person name="Link S."/>
            <person name="Linke B."/>
            <person name="Meyer F."/>
            <person name="Mormann S."/>
            <person name="Nakunst D."/>
            <person name="Rueckert C."/>
            <person name="Schneiker-Bekel S."/>
            <person name="Schulze K."/>
            <person name="Vorhoelter F.J."/>
            <person name="Yevsa T."/>
            <person name="Engle J.T."/>
            <person name="Goldman W.E."/>
            <person name="Puehler A."/>
            <person name="Goebel U.B."/>
            <person name="Goesmann A."/>
            <person name="Bloecker H."/>
            <person name="Kaiser O."/>
            <person name="Martinez-Arias R."/>
        </authorList>
    </citation>
    <scope>NUCLEOTIDE SEQUENCE [LARGE SCALE GENOMIC DNA]</scope>
    <source>
        <strain evidence="12">ATCC BAA-461 / DSM 12804 / CCUG 43448 / CIP 107267 / Se-1111R</strain>
    </source>
</reference>
<evidence type="ECO:0000256" key="4">
    <source>
        <dbReference type="ARBA" id="ARBA00022679"/>
    </source>
</evidence>